<protein>
    <submittedName>
        <fullName evidence="3">Cyclic nucleotide-binding domain-containing protein</fullName>
    </submittedName>
</protein>
<dbReference type="PROSITE" id="PS50042">
    <property type="entry name" value="CNMP_BINDING_3"/>
    <property type="match status" value="1"/>
</dbReference>
<dbReference type="RefSeq" id="WP_073378490.1">
    <property type="nucleotide sequence ID" value="NZ_FQXS01000030.1"/>
</dbReference>
<dbReference type="InterPro" id="IPR018490">
    <property type="entry name" value="cNMP-bd_dom_sf"/>
</dbReference>
<dbReference type="InterPro" id="IPR025497">
    <property type="entry name" value="PatA-like_N"/>
</dbReference>
<sequence>MRFRNGIFIITEENNCPFYNVGEEMEVTEGALKMPAGKTTCLVLAKDIIDLTTEDVAYEKLHQGTSEKTKFECGGCTGIIRFEFKKEKGFATLQMNLLAAAERKEKIKEVAQYAVTLRAITLFSALSDDDLLDLSTLLEFEDYDWGFPIAQKGDPGLKLYVIISGKVEVVDDDGVVLAEMGTGDVFGEMSLLSGGPVTTTIQAAQPCKIATLSQKNFRHVLNRYPALQIFFYKLLVSRITKINEQRAEELSSGMVGQLSDISAVELCQMINSNQKTGHLKIETNDTSGRILFHEGEVVKADFGYNQGKEAFYEVLGLTDGRFKFVQGLTSNDRKLPVIGGFMAMLMEGMKRLDDLRH</sequence>
<dbReference type="SUPFAM" id="SSF51206">
    <property type="entry name" value="cAMP-binding domain-like"/>
    <property type="match status" value="1"/>
</dbReference>
<dbReference type="OrthoDB" id="9771288at2"/>
<dbReference type="CDD" id="cd00038">
    <property type="entry name" value="CAP_ED"/>
    <property type="match status" value="1"/>
</dbReference>
<dbReference type="EMBL" id="FQXS01000030">
    <property type="protein sequence ID" value="SHI08372.1"/>
    <property type="molecule type" value="Genomic_DNA"/>
</dbReference>
<keyword evidence="4" id="KW-1185">Reference proteome</keyword>
<dbReference type="Gene3D" id="2.60.120.10">
    <property type="entry name" value="Jelly Rolls"/>
    <property type="match status" value="1"/>
</dbReference>
<proteinExistence type="predicted"/>
<evidence type="ECO:0000259" key="2">
    <source>
        <dbReference type="PROSITE" id="PS50042"/>
    </source>
</evidence>
<keyword evidence="1" id="KW-0406">Ion transport</keyword>
<gene>
    <name evidence="3" type="ORF">SAMN02745124_03742</name>
</gene>
<dbReference type="InterPro" id="IPR014710">
    <property type="entry name" value="RmlC-like_jellyroll"/>
</dbReference>
<evidence type="ECO:0000313" key="3">
    <source>
        <dbReference type="EMBL" id="SHI08372.1"/>
    </source>
</evidence>
<name>A0A1M5Y8R4_9BACT</name>
<dbReference type="InterPro" id="IPR050866">
    <property type="entry name" value="CNG_cation_channel"/>
</dbReference>
<organism evidence="3 4">
    <name type="scientific">Desulfofustis glycolicus DSM 9705</name>
    <dbReference type="NCBI Taxonomy" id="1121409"/>
    <lineage>
        <taxon>Bacteria</taxon>
        <taxon>Pseudomonadati</taxon>
        <taxon>Thermodesulfobacteriota</taxon>
        <taxon>Desulfobulbia</taxon>
        <taxon>Desulfobulbales</taxon>
        <taxon>Desulfocapsaceae</taxon>
        <taxon>Desulfofustis</taxon>
    </lineage>
</organism>
<dbReference type="GO" id="GO:0005221">
    <property type="term" value="F:intracellularly cyclic nucleotide-activated monoatomic cation channel activity"/>
    <property type="evidence" value="ECO:0007669"/>
    <property type="project" value="InterPro"/>
</dbReference>
<dbReference type="PANTHER" id="PTHR45638">
    <property type="entry name" value="CYCLIC NUCLEOTIDE-GATED CATION CHANNEL SUBUNIT A"/>
    <property type="match status" value="1"/>
</dbReference>
<dbReference type="Proteomes" id="UP000184139">
    <property type="component" value="Unassembled WGS sequence"/>
</dbReference>
<accession>A0A1M5Y8R4</accession>
<dbReference type="Pfam" id="PF14332">
    <property type="entry name" value="DUF4388"/>
    <property type="match status" value="1"/>
</dbReference>
<dbReference type="PANTHER" id="PTHR45638:SF11">
    <property type="entry name" value="CYCLIC NUCLEOTIDE-GATED CATION CHANNEL SUBUNIT A"/>
    <property type="match status" value="1"/>
</dbReference>
<evidence type="ECO:0000256" key="1">
    <source>
        <dbReference type="ARBA" id="ARBA00023286"/>
    </source>
</evidence>
<dbReference type="GO" id="GO:0044877">
    <property type="term" value="F:protein-containing complex binding"/>
    <property type="evidence" value="ECO:0007669"/>
    <property type="project" value="TreeGrafter"/>
</dbReference>
<dbReference type="AlphaFoldDB" id="A0A1M5Y8R4"/>
<keyword evidence="1" id="KW-0813">Transport</keyword>
<feature type="domain" description="Cyclic nucleotide-binding" evidence="2">
    <location>
        <begin position="122"/>
        <end position="238"/>
    </location>
</feature>
<evidence type="ECO:0000313" key="4">
    <source>
        <dbReference type="Proteomes" id="UP000184139"/>
    </source>
</evidence>
<dbReference type="Pfam" id="PF00027">
    <property type="entry name" value="cNMP_binding"/>
    <property type="match status" value="1"/>
</dbReference>
<dbReference type="STRING" id="1121409.SAMN02745124_03742"/>
<reference evidence="3 4" key="1">
    <citation type="submission" date="2016-11" db="EMBL/GenBank/DDBJ databases">
        <authorList>
            <person name="Jaros S."/>
            <person name="Januszkiewicz K."/>
            <person name="Wedrychowicz H."/>
        </authorList>
    </citation>
    <scope>NUCLEOTIDE SEQUENCE [LARGE SCALE GENOMIC DNA]</scope>
    <source>
        <strain evidence="3 4">DSM 9705</strain>
    </source>
</reference>
<keyword evidence="1" id="KW-0407">Ion channel</keyword>
<keyword evidence="1" id="KW-1071">Ligand-gated ion channel</keyword>
<dbReference type="SMART" id="SM00100">
    <property type="entry name" value="cNMP"/>
    <property type="match status" value="1"/>
</dbReference>
<dbReference type="InterPro" id="IPR000595">
    <property type="entry name" value="cNMP-bd_dom"/>
</dbReference>